<dbReference type="EMBL" id="JAUESC010000002">
    <property type="protein sequence ID" value="KAK0603566.1"/>
    <property type="molecule type" value="Genomic_DNA"/>
</dbReference>
<sequence length="170" mass="19251">MIKYLKPLEFFKEFLNGRDEWPSPVLVGLYVSDNYVSLAVASDSYLIAHHCGLYPVGNLDDLVEQLQSLKKSVGHKLRRIIVSSNNSVAPPVNIPVNVHILIDKLSKKGNFESLKYTYLKDNLKSWRADLSGITFPIRHPRPQCRRPGNFEVPSAVRIRTGKPSHPMCNI</sequence>
<reference evidence="1" key="2">
    <citation type="submission" date="2023-06" db="EMBL/GenBank/DDBJ databases">
        <authorList>
            <person name="Swenson N.G."/>
            <person name="Wegrzyn J.L."/>
            <person name="Mcevoy S.L."/>
        </authorList>
    </citation>
    <scope>NUCLEOTIDE SEQUENCE</scope>
    <source>
        <strain evidence="1">NS2018</strain>
        <tissue evidence="1">Leaf</tissue>
    </source>
</reference>
<proteinExistence type="predicted"/>
<accession>A0AA39W6N3</accession>
<comment type="caution">
    <text evidence="1">The sequence shown here is derived from an EMBL/GenBank/DDBJ whole genome shotgun (WGS) entry which is preliminary data.</text>
</comment>
<evidence type="ECO:0000313" key="2">
    <source>
        <dbReference type="Proteomes" id="UP001168877"/>
    </source>
</evidence>
<dbReference type="AlphaFoldDB" id="A0AA39W6N3"/>
<gene>
    <name evidence="1" type="ORF">LWI29_006302</name>
</gene>
<name>A0AA39W6N3_ACESA</name>
<protein>
    <submittedName>
        <fullName evidence="1">Uncharacterized protein</fullName>
    </submittedName>
</protein>
<dbReference type="Proteomes" id="UP001168877">
    <property type="component" value="Unassembled WGS sequence"/>
</dbReference>
<organism evidence="1 2">
    <name type="scientific">Acer saccharum</name>
    <name type="common">Sugar maple</name>
    <dbReference type="NCBI Taxonomy" id="4024"/>
    <lineage>
        <taxon>Eukaryota</taxon>
        <taxon>Viridiplantae</taxon>
        <taxon>Streptophyta</taxon>
        <taxon>Embryophyta</taxon>
        <taxon>Tracheophyta</taxon>
        <taxon>Spermatophyta</taxon>
        <taxon>Magnoliopsida</taxon>
        <taxon>eudicotyledons</taxon>
        <taxon>Gunneridae</taxon>
        <taxon>Pentapetalae</taxon>
        <taxon>rosids</taxon>
        <taxon>malvids</taxon>
        <taxon>Sapindales</taxon>
        <taxon>Sapindaceae</taxon>
        <taxon>Hippocastanoideae</taxon>
        <taxon>Acereae</taxon>
        <taxon>Acer</taxon>
    </lineage>
</organism>
<evidence type="ECO:0000313" key="1">
    <source>
        <dbReference type="EMBL" id="KAK0603566.1"/>
    </source>
</evidence>
<keyword evidence="2" id="KW-1185">Reference proteome</keyword>
<reference evidence="1" key="1">
    <citation type="journal article" date="2022" name="Plant J.">
        <title>Strategies of tolerance reflected in two North American maple genomes.</title>
        <authorList>
            <person name="McEvoy S.L."/>
            <person name="Sezen U.U."/>
            <person name="Trouern-Trend A."/>
            <person name="McMahon S.M."/>
            <person name="Schaberg P.G."/>
            <person name="Yang J."/>
            <person name="Wegrzyn J.L."/>
            <person name="Swenson N.G."/>
        </authorList>
    </citation>
    <scope>NUCLEOTIDE SEQUENCE</scope>
    <source>
        <strain evidence="1">NS2018</strain>
    </source>
</reference>